<dbReference type="InterPro" id="IPR050336">
    <property type="entry name" value="Chromosome_partition/occlusion"/>
</dbReference>
<dbReference type="RefSeq" id="WP_139080256.1">
    <property type="nucleotide sequence ID" value="NZ_VDFV01000002.1"/>
</dbReference>
<evidence type="ECO:0000313" key="8">
    <source>
        <dbReference type="Proteomes" id="UP000305709"/>
    </source>
</evidence>
<comment type="function">
    <text evidence="4">Involved in chromosome partition. Localize to both poles of the predivisional cell following completion of DNA replication. Binds to the DNA origin of replication.</text>
</comment>
<name>A0A5C4NMF5_9RHOB</name>
<sequence>MAEKPLLKRGLGRGLSALMADLGSDLAKEAAPPAPAAATVPVPRSPDRLMPIESLRPNPDQPRRTFEPAALEELAASLKSKGVIQPLIVRPDPHEPTAWQIVAGERRWRAAQKAGLTEVPVIVRDYDDAELLEIAIIENIQRDDLNPIDEGAAYKSLIDRFGHSQEQVASALGKSRSHVANQMRLLNLPREVQQMVADRTISAGHARPLIGHPRALDLARRIAEKGLSARDAERIAKVAEAEKARRARAEKDADTRAIEGELSAALRMAVRIDHGAAGEGGRMTITYKDLDQLDELLRRLSGG</sequence>
<dbReference type="SMART" id="SM00470">
    <property type="entry name" value="ParB"/>
    <property type="match status" value="1"/>
</dbReference>
<dbReference type="GO" id="GO:0003677">
    <property type="term" value="F:DNA binding"/>
    <property type="evidence" value="ECO:0007669"/>
    <property type="project" value="UniProtKB-KW"/>
</dbReference>
<dbReference type="InterPro" id="IPR003115">
    <property type="entry name" value="ParB_N"/>
</dbReference>
<dbReference type="Gene3D" id="1.10.10.2830">
    <property type="match status" value="1"/>
</dbReference>
<evidence type="ECO:0000256" key="3">
    <source>
        <dbReference type="ARBA" id="ARBA00023125"/>
    </source>
</evidence>
<dbReference type="Proteomes" id="UP000305709">
    <property type="component" value="Unassembled WGS sequence"/>
</dbReference>
<dbReference type="Pfam" id="PF02195">
    <property type="entry name" value="ParB_N"/>
    <property type="match status" value="1"/>
</dbReference>
<evidence type="ECO:0000259" key="6">
    <source>
        <dbReference type="SMART" id="SM00470"/>
    </source>
</evidence>
<dbReference type="GO" id="GO:0045881">
    <property type="term" value="P:positive regulation of sporulation resulting in formation of a cellular spore"/>
    <property type="evidence" value="ECO:0007669"/>
    <property type="project" value="TreeGrafter"/>
</dbReference>
<accession>A0A5C4NMF5</accession>
<feature type="domain" description="ParB-like N-terminal" evidence="6">
    <location>
        <begin position="48"/>
        <end position="140"/>
    </location>
</feature>
<proteinExistence type="inferred from homology"/>
<organism evidence="7 8">
    <name type="scientific">Rubellimicrobium roseum</name>
    <dbReference type="NCBI Taxonomy" id="687525"/>
    <lineage>
        <taxon>Bacteria</taxon>
        <taxon>Pseudomonadati</taxon>
        <taxon>Pseudomonadota</taxon>
        <taxon>Alphaproteobacteria</taxon>
        <taxon>Rhodobacterales</taxon>
        <taxon>Roseobacteraceae</taxon>
        <taxon>Rubellimicrobium</taxon>
    </lineage>
</organism>
<dbReference type="Pfam" id="PF17762">
    <property type="entry name" value="HTH_ParB"/>
    <property type="match status" value="1"/>
</dbReference>
<keyword evidence="2" id="KW-0159">Chromosome partition</keyword>
<dbReference type="NCBIfam" id="TIGR00180">
    <property type="entry name" value="parB_part"/>
    <property type="match status" value="1"/>
</dbReference>
<dbReference type="EMBL" id="VDFV01000002">
    <property type="protein sequence ID" value="TNC74296.1"/>
    <property type="molecule type" value="Genomic_DNA"/>
</dbReference>
<keyword evidence="8" id="KW-1185">Reference proteome</keyword>
<comment type="similarity">
    <text evidence="1">Belongs to the ParB family.</text>
</comment>
<dbReference type="InterPro" id="IPR004437">
    <property type="entry name" value="ParB/RepB/Spo0J"/>
</dbReference>
<dbReference type="SUPFAM" id="SSF110849">
    <property type="entry name" value="ParB/Sulfiredoxin"/>
    <property type="match status" value="1"/>
</dbReference>
<dbReference type="AlphaFoldDB" id="A0A5C4NMF5"/>
<protein>
    <submittedName>
        <fullName evidence="7">ParB/RepB/Spo0J family partition protein</fullName>
    </submittedName>
</protein>
<evidence type="ECO:0000256" key="4">
    <source>
        <dbReference type="ARBA" id="ARBA00025472"/>
    </source>
</evidence>
<keyword evidence="3" id="KW-0238">DNA-binding</keyword>
<gene>
    <name evidence="7" type="ORF">FHG71_03700</name>
</gene>
<dbReference type="InterPro" id="IPR057240">
    <property type="entry name" value="ParB_dimer_C"/>
</dbReference>
<reference evidence="7 8" key="1">
    <citation type="submission" date="2019-06" db="EMBL/GenBank/DDBJ databases">
        <authorList>
            <person name="Jiang L."/>
        </authorList>
    </citation>
    <scope>NUCLEOTIDE SEQUENCE [LARGE SCALE GENOMIC DNA]</scope>
    <source>
        <strain evidence="7 8">YIM 48858</strain>
    </source>
</reference>
<dbReference type="InterPro" id="IPR036086">
    <property type="entry name" value="ParB/Sulfiredoxin_sf"/>
</dbReference>
<dbReference type="GO" id="GO:0005694">
    <property type="term" value="C:chromosome"/>
    <property type="evidence" value="ECO:0007669"/>
    <property type="project" value="TreeGrafter"/>
</dbReference>
<evidence type="ECO:0000256" key="5">
    <source>
        <dbReference type="SAM" id="MobiDB-lite"/>
    </source>
</evidence>
<dbReference type="FunFam" id="3.90.1530.30:FF:000001">
    <property type="entry name" value="Chromosome partitioning protein ParB"/>
    <property type="match status" value="1"/>
</dbReference>
<dbReference type="PANTHER" id="PTHR33375">
    <property type="entry name" value="CHROMOSOME-PARTITIONING PROTEIN PARB-RELATED"/>
    <property type="match status" value="1"/>
</dbReference>
<dbReference type="FunFam" id="1.10.10.2830:FF:000001">
    <property type="entry name" value="Chromosome partitioning protein ParB"/>
    <property type="match status" value="1"/>
</dbReference>
<dbReference type="PANTHER" id="PTHR33375:SF1">
    <property type="entry name" value="CHROMOSOME-PARTITIONING PROTEIN PARB-RELATED"/>
    <property type="match status" value="1"/>
</dbReference>
<dbReference type="GO" id="GO:0007059">
    <property type="term" value="P:chromosome segregation"/>
    <property type="evidence" value="ECO:0007669"/>
    <property type="project" value="UniProtKB-KW"/>
</dbReference>
<dbReference type="CDD" id="cd16393">
    <property type="entry name" value="SPO0J_N"/>
    <property type="match status" value="1"/>
</dbReference>
<comment type="caution">
    <text evidence="7">The sequence shown here is derived from an EMBL/GenBank/DDBJ whole genome shotgun (WGS) entry which is preliminary data.</text>
</comment>
<dbReference type="InterPro" id="IPR041468">
    <property type="entry name" value="HTH_ParB/Spo0J"/>
</dbReference>
<dbReference type="Gene3D" id="3.90.1530.30">
    <property type="match status" value="1"/>
</dbReference>
<dbReference type="Pfam" id="PF23552">
    <property type="entry name" value="ParB_C"/>
    <property type="match status" value="1"/>
</dbReference>
<feature type="region of interest" description="Disordered" evidence="5">
    <location>
        <begin position="30"/>
        <end position="63"/>
    </location>
</feature>
<dbReference type="OrthoDB" id="9802051at2"/>
<evidence type="ECO:0000256" key="2">
    <source>
        <dbReference type="ARBA" id="ARBA00022829"/>
    </source>
</evidence>
<evidence type="ECO:0000256" key="1">
    <source>
        <dbReference type="ARBA" id="ARBA00006295"/>
    </source>
</evidence>
<evidence type="ECO:0000313" key="7">
    <source>
        <dbReference type="EMBL" id="TNC74296.1"/>
    </source>
</evidence>